<protein>
    <submittedName>
        <fullName evidence="1">Uncharacterized protein</fullName>
    </submittedName>
</protein>
<dbReference type="AlphaFoldDB" id="A0A978VX95"/>
<comment type="caution">
    <text evidence="1">The sequence shown here is derived from an EMBL/GenBank/DDBJ whole genome shotgun (WGS) entry which is preliminary data.</text>
</comment>
<name>A0A978VX95_ZIZJJ</name>
<evidence type="ECO:0000313" key="2">
    <source>
        <dbReference type="Proteomes" id="UP000813462"/>
    </source>
</evidence>
<sequence>MENGAYFVGGFRLKVRLVILGQCWSRSRCRRDEVEKLRRVVNEVQAYRFVRGDVSLGSGIKAQLKYQYVCFKAIMYGIGEVVDSIIILMLVHGLVNRELLLFFLVLEPIDMLLKEIYHNFGRCVIFQYFFFFNKGVRLRCVTAGRGRRRRRREEEEKEQKMFKFLKGVVGGSGTGPKDLPYNIGEPYSSAWGSWTHCRGTSKILMLFQNGSAMIKHLLNFVCSVVLDACVFNAQDGHLAAGRNGVKRLRTEWGLTIIYEIQNMIQYSISTNLTPLFCCHVKPNFLMFSGIKTGLRL</sequence>
<accession>A0A978VX95</accession>
<dbReference type="EMBL" id="JAEACU010000002">
    <property type="protein sequence ID" value="KAH7543440.1"/>
    <property type="molecule type" value="Genomic_DNA"/>
</dbReference>
<dbReference type="Proteomes" id="UP000813462">
    <property type="component" value="Unassembled WGS sequence"/>
</dbReference>
<evidence type="ECO:0000313" key="1">
    <source>
        <dbReference type="EMBL" id="KAH7543440.1"/>
    </source>
</evidence>
<reference evidence="1" key="1">
    <citation type="journal article" date="2021" name="Front. Plant Sci.">
        <title>Chromosome-Scale Genome Assembly for Chinese Sour Jujube and Insights Into Its Genome Evolution and Domestication Signature.</title>
        <authorList>
            <person name="Shen L.-Y."/>
            <person name="Luo H."/>
            <person name="Wang X.-L."/>
            <person name="Wang X.-M."/>
            <person name="Qiu X.-J."/>
            <person name="Liu H."/>
            <person name="Zhou S.-S."/>
            <person name="Jia K.-H."/>
            <person name="Nie S."/>
            <person name="Bao Y.-T."/>
            <person name="Zhang R.-G."/>
            <person name="Yun Q.-Z."/>
            <person name="Chai Y.-H."/>
            <person name="Lu J.-Y."/>
            <person name="Li Y."/>
            <person name="Zhao S.-W."/>
            <person name="Mao J.-F."/>
            <person name="Jia S.-G."/>
            <person name="Mao Y.-M."/>
        </authorList>
    </citation>
    <scope>NUCLEOTIDE SEQUENCE</scope>
    <source>
        <strain evidence="1">AT0</strain>
        <tissue evidence="1">Leaf</tissue>
    </source>
</reference>
<gene>
    <name evidence="1" type="ORF">FEM48_Zijuj02G0184300</name>
</gene>
<organism evidence="1 2">
    <name type="scientific">Ziziphus jujuba var. spinosa</name>
    <dbReference type="NCBI Taxonomy" id="714518"/>
    <lineage>
        <taxon>Eukaryota</taxon>
        <taxon>Viridiplantae</taxon>
        <taxon>Streptophyta</taxon>
        <taxon>Embryophyta</taxon>
        <taxon>Tracheophyta</taxon>
        <taxon>Spermatophyta</taxon>
        <taxon>Magnoliopsida</taxon>
        <taxon>eudicotyledons</taxon>
        <taxon>Gunneridae</taxon>
        <taxon>Pentapetalae</taxon>
        <taxon>rosids</taxon>
        <taxon>fabids</taxon>
        <taxon>Rosales</taxon>
        <taxon>Rhamnaceae</taxon>
        <taxon>Paliureae</taxon>
        <taxon>Ziziphus</taxon>
    </lineage>
</organism>
<proteinExistence type="predicted"/>